<evidence type="ECO:0000256" key="3">
    <source>
        <dbReference type="ARBA" id="ARBA00022490"/>
    </source>
</evidence>
<feature type="domain" description="UspA" evidence="5">
    <location>
        <begin position="207"/>
        <end position="269"/>
    </location>
</feature>
<reference evidence="6 7" key="1">
    <citation type="submission" date="2018-07" db="EMBL/GenBank/DDBJ databases">
        <title>Halioglobus sp. genome submission.</title>
        <authorList>
            <person name="Ye M.-Q."/>
            <person name="Du Z.-J."/>
        </authorList>
    </citation>
    <scope>NUCLEOTIDE SEQUENCE [LARGE SCALE GENOMIC DNA]</scope>
    <source>
        <strain evidence="6 7">U0301</strain>
    </source>
</reference>
<comment type="function">
    <text evidence="4">Required for resistance to DNA-damaging agents.</text>
</comment>
<evidence type="ECO:0000313" key="6">
    <source>
        <dbReference type="EMBL" id="RLQ20838.1"/>
    </source>
</evidence>
<comment type="subcellular location">
    <subcellularLocation>
        <location evidence="1">Cytoplasm</location>
    </subcellularLocation>
</comment>
<dbReference type="Pfam" id="PF00582">
    <property type="entry name" value="Usp"/>
    <property type="match status" value="2"/>
</dbReference>
<dbReference type="PANTHER" id="PTHR47892:SF1">
    <property type="entry name" value="UNIVERSAL STRESS PROTEIN E"/>
    <property type="match status" value="1"/>
</dbReference>
<protein>
    <recommendedName>
        <fullName evidence="5">UspA domain-containing protein</fullName>
    </recommendedName>
</protein>
<evidence type="ECO:0000256" key="1">
    <source>
        <dbReference type="ARBA" id="ARBA00004496"/>
    </source>
</evidence>
<keyword evidence="7" id="KW-1185">Reference proteome</keyword>
<accession>A0A3L7DTE6</accession>
<dbReference type="AlphaFoldDB" id="A0A3L7DTE6"/>
<dbReference type="OrthoDB" id="239260at2"/>
<dbReference type="EMBL" id="QRAN01000019">
    <property type="protein sequence ID" value="RLQ20838.1"/>
    <property type="molecule type" value="Genomic_DNA"/>
</dbReference>
<dbReference type="Gene3D" id="3.40.50.12370">
    <property type="match status" value="1"/>
</dbReference>
<dbReference type="PANTHER" id="PTHR47892">
    <property type="entry name" value="UNIVERSAL STRESS PROTEIN E"/>
    <property type="match status" value="1"/>
</dbReference>
<evidence type="ECO:0000313" key="7">
    <source>
        <dbReference type="Proteomes" id="UP000265509"/>
    </source>
</evidence>
<evidence type="ECO:0000256" key="4">
    <source>
        <dbReference type="ARBA" id="ARBA00037131"/>
    </source>
</evidence>
<dbReference type="InterPro" id="IPR006016">
    <property type="entry name" value="UspA"/>
</dbReference>
<dbReference type="GO" id="GO:0005737">
    <property type="term" value="C:cytoplasm"/>
    <property type="evidence" value="ECO:0007669"/>
    <property type="project" value="UniProtKB-SubCell"/>
</dbReference>
<dbReference type="SUPFAM" id="SSF52402">
    <property type="entry name" value="Adenine nucleotide alpha hydrolases-like"/>
    <property type="match status" value="2"/>
</dbReference>
<dbReference type="Proteomes" id="UP000265509">
    <property type="component" value="Unassembled WGS sequence"/>
</dbReference>
<dbReference type="RefSeq" id="WP_117956433.1">
    <property type="nucleotide sequence ID" value="NZ_QRAN01000019.1"/>
</dbReference>
<proteinExistence type="inferred from homology"/>
<name>A0A3L7DTE6_9GAMM</name>
<gene>
    <name evidence="6" type="ORF">DWB85_15695</name>
</gene>
<evidence type="ECO:0000256" key="2">
    <source>
        <dbReference type="ARBA" id="ARBA00008791"/>
    </source>
</evidence>
<evidence type="ECO:0000259" key="5">
    <source>
        <dbReference type="Pfam" id="PF00582"/>
    </source>
</evidence>
<keyword evidence="3" id="KW-0963">Cytoplasm</keyword>
<feature type="domain" description="UspA" evidence="5">
    <location>
        <begin position="5"/>
        <end position="139"/>
    </location>
</feature>
<organism evidence="6 7">
    <name type="scientific">Seongchinamella sediminis</name>
    <dbReference type="NCBI Taxonomy" id="2283635"/>
    <lineage>
        <taxon>Bacteria</taxon>
        <taxon>Pseudomonadati</taxon>
        <taxon>Pseudomonadota</taxon>
        <taxon>Gammaproteobacteria</taxon>
        <taxon>Cellvibrionales</taxon>
        <taxon>Halieaceae</taxon>
        <taxon>Seongchinamella</taxon>
    </lineage>
</organism>
<comment type="caution">
    <text evidence="6">The sequence shown here is derived from an EMBL/GenBank/DDBJ whole genome shotgun (WGS) entry which is preliminary data.</text>
</comment>
<comment type="similarity">
    <text evidence="2">Belongs to the universal stress protein A family.</text>
</comment>
<sequence>MELSKFLVVHDPTREEQPALERAALVAEKLGASLHLFGCIHGDVSGADKQSDAVKAKLSEHKQLLEACAAPHIASGIPVVTEVEWDQDWYHAAIRATTRNHADIVYKSSYRHRVSQRILKSTSDWTLIRECPMPVMLVKEVARPEVPVILAAIDISVRTEPYEKLNEHILEVSRALVETRIADVHVVNAFPDFRVTPDPQKLIDVSGLDKSKIHIRLGPPDRVIVEEARRLGANLVVVGNSHRSGLAALMHGNTAEKILDKLDCNVLALP</sequence>